<dbReference type="InterPro" id="IPR056823">
    <property type="entry name" value="TEN-like_YD-shell"/>
</dbReference>
<protein>
    <submittedName>
        <fullName evidence="4">RHS repeat protein</fullName>
    </submittedName>
</protein>
<dbReference type="Proteomes" id="UP000673447">
    <property type="component" value="Unassembled WGS sequence"/>
</dbReference>
<dbReference type="InterPro" id="IPR031325">
    <property type="entry name" value="RHS_repeat"/>
</dbReference>
<sequence>MDYVNGLNLQSEGWPNICEDPGNYVIYKRINYACDACESEGASSADGSQSVRESLISVEGVHVDLTYISTLRSWALSIERKIHETVDGPVLEFFPGKFVSLTSVSSTTYAVNGRPGELVWINADDTYSYRTNGYEYRFDYDGLVASFGPIGSVLTKITRDDDGRIVSLKTPSGRVVNLNYALSQLISVSGSGQSTTISYDASGNISEINGSAGYQRKFLYGEPGLAAAADSNLLTGILSESGQRVRSFGYDEPGRLTYRSSGNPGSEIDVTQYQYPDETHTVVQTASGDTRTYEFSGGVNRNPLSIVDSSGAIGGEYDANSRLVKRADARGSITNYGYAALYENSRTVAVGSPQQRRIETDRDTKFGKVKERRVFDASGALAAKETWTYNARGQELTATQIDPVVSTSRTTTTTYCESAGVTAGTCPRVGLVIKVDGPRTDVADITSYTYYPSNDASCATAPATCPHRKGDLWKVTNALGQTVETLKYDSAGHVLSVKDENGVVTDFEYHPRGWLAARKVRGSNDAVETDDAITSLEYWPNGLVKKVTQPGGSYITYAYNTADQLTDIADNAGNTIHYTLNNAGKQIREDTKDPQGNLKRTLSRVFNQLGRLKTLADAQGNPTDFVYDANGNSDTVTDALGRVTNNDQDPLNRLIRTLQDVGGIEAETKFEYDALDNLTKVTDPKGLDTAYVYNGFGDLTQLSSPDTGNTTYTYDSAGNRKTQTDARGVTAEYAYDALNRLAGVTYAADPSLNVTYQYDATAAVCGVGETFAIGQLSQMSDGSGTTQYCYSRFGYLVRKVQTTNGQTFTLRYTYSAAGQLSGLTYPDGTVVDYGRDAQGRVTDVGVTRVPGSREVLLSQVSYAPFGPVTGWTYGNGRRLNRGYNQNYQPVAIQDIAAGGLDLGFGFDAVGNLTQLTPAANPAIPVATFDYDGLNRLTAFRDQPTNVVIESYTYDKTGNRTSFINSAGTQAYTYPSASHRLNHIGSVARTYDAVGNTTAIGAQGFEYNAANRMSSVSNAGVLAQQYGYNGKGEQVRRQSGAISKYALYDEAGHWLGEYADDGSAVQQVIWMDDMPVGVLASNQLHYVEPDHLGTPRVVIDPVRNVSVWTWEFKGEAFGASPANPDPDGDGSQFAFDLRFPGQRNDTTSKLNYNIFRDYDPASGRYAQSDRIGIRGGISTYAYGIGRPTMMIDPLGLQSSTVVGPGSTTSTGAAGAYNPYRSQNQNAGNPDLPPRYYDDGWPRVELPKLPEVTADEVLESIYMMSPLGVIDRLEQAISSQLNGVCEDGIDCKQVKNDCIARCSESSLPSRNDGFKFWNCLNKCMAENGCEGK</sequence>
<feature type="region of interest" description="Disordered" evidence="2">
    <location>
        <begin position="1204"/>
        <end position="1230"/>
    </location>
</feature>
<dbReference type="Pfam" id="PF25023">
    <property type="entry name" value="TEN_YD-shell"/>
    <property type="match status" value="1"/>
</dbReference>
<comment type="caution">
    <text evidence="4">The sequence shown here is derived from an EMBL/GenBank/DDBJ whole genome shotgun (WGS) entry which is preliminary data.</text>
</comment>
<dbReference type="Pfam" id="PF05593">
    <property type="entry name" value="RHS_repeat"/>
    <property type="match status" value="5"/>
</dbReference>
<keyword evidence="5" id="KW-1185">Reference proteome</keyword>
<feature type="region of interest" description="Disordered" evidence="2">
    <location>
        <begin position="1118"/>
        <end position="1139"/>
    </location>
</feature>
<dbReference type="InterPro" id="IPR050708">
    <property type="entry name" value="T6SS_VgrG/RHS"/>
</dbReference>
<reference evidence="4" key="2">
    <citation type="submission" date="2021-03" db="EMBL/GenBank/DDBJ databases">
        <authorList>
            <person name="Cao W."/>
        </authorList>
    </citation>
    <scope>NUCLEOTIDE SEQUENCE</scope>
    <source>
        <strain evidence="4">110414</strain>
    </source>
</reference>
<evidence type="ECO:0000313" key="5">
    <source>
        <dbReference type="Proteomes" id="UP000673447"/>
    </source>
</evidence>
<evidence type="ECO:0000256" key="1">
    <source>
        <dbReference type="ARBA" id="ARBA00022737"/>
    </source>
</evidence>
<keyword evidence="1" id="KW-0677">Repeat</keyword>
<dbReference type="EMBL" id="JAGKTC010000001">
    <property type="protein sequence ID" value="MBP3984280.1"/>
    <property type="molecule type" value="Genomic_DNA"/>
</dbReference>
<dbReference type="InterPro" id="IPR022385">
    <property type="entry name" value="Rhs_assc_core"/>
</dbReference>
<evidence type="ECO:0000259" key="3">
    <source>
        <dbReference type="Pfam" id="PF25023"/>
    </source>
</evidence>
<dbReference type="PANTHER" id="PTHR32305">
    <property type="match status" value="1"/>
</dbReference>
<feature type="domain" description="Teneurin-like YD-shell" evidence="3">
    <location>
        <begin position="901"/>
        <end position="1168"/>
    </location>
</feature>
<dbReference type="NCBIfam" id="TIGR03696">
    <property type="entry name" value="Rhs_assc_core"/>
    <property type="match status" value="1"/>
</dbReference>
<name>A0A940X455_9GAMM</name>
<dbReference type="Gene3D" id="2.180.10.10">
    <property type="entry name" value="RHS repeat-associated core"/>
    <property type="match status" value="3"/>
</dbReference>
<accession>A0A940X455</accession>
<organism evidence="4 5">
    <name type="scientific">Pseudoxanthomonas helianthi</name>
    <dbReference type="NCBI Taxonomy" id="1453541"/>
    <lineage>
        <taxon>Bacteria</taxon>
        <taxon>Pseudomonadati</taxon>
        <taxon>Pseudomonadota</taxon>
        <taxon>Gammaproteobacteria</taxon>
        <taxon>Lysobacterales</taxon>
        <taxon>Lysobacteraceae</taxon>
        <taxon>Pseudoxanthomonas</taxon>
    </lineage>
</organism>
<evidence type="ECO:0000256" key="2">
    <source>
        <dbReference type="SAM" id="MobiDB-lite"/>
    </source>
</evidence>
<reference evidence="4" key="1">
    <citation type="journal article" date="2016" name="Int. J. Syst. Evol. Microbiol.">
        <title>Pseudoxanthomonas helianthi sp. nov., isolated from roots of Jerusalem artichoke (Helianthus tuberosus).</title>
        <authorList>
            <person name="Kittiwongwattana C."/>
            <person name="Thawai C."/>
        </authorList>
    </citation>
    <scope>NUCLEOTIDE SEQUENCE</scope>
    <source>
        <strain evidence="4">110414</strain>
    </source>
</reference>
<dbReference type="NCBIfam" id="TIGR01643">
    <property type="entry name" value="YD_repeat_2x"/>
    <property type="match status" value="1"/>
</dbReference>
<feature type="compositionally biased region" description="Low complexity" evidence="2">
    <location>
        <begin position="1204"/>
        <end position="1214"/>
    </location>
</feature>
<dbReference type="PANTHER" id="PTHR32305:SF15">
    <property type="entry name" value="PROTEIN RHSA-RELATED"/>
    <property type="match status" value="1"/>
</dbReference>
<proteinExistence type="predicted"/>
<evidence type="ECO:0000313" key="4">
    <source>
        <dbReference type="EMBL" id="MBP3984280.1"/>
    </source>
</evidence>
<dbReference type="InterPro" id="IPR006530">
    <property type="entry name" value="YD"/>
</dbReference>
<gene>
    <name evidence="4" type="ORF">J5837_07545</name>
</gene>